<gene>
    <name evidence="1" type="ORF">KSZ_04410</name>
</gene>
<reference evidence="1 2" key="1">
    <citation type="journal article" date="2021" name="Int. J. Syst. Evol. Microbiol.">
        <title>Reticulibacter mediterranei gen. nov., sp. nov., within the new family Reticulibacteraceae fam. nov., and Ktedonospora formicarum gen. nov., sp. nov., Ktedonobacter robiniae sp. nov., Dictyobacter formicarum sp. nov. and Dictyobacter arantiisoli sp. nov., belonging to the class Ktedonobacteria.</title>
        <authorList>
            <person name="Yabe S."/>
            <person name="Zheng Y."/>
            <person name="Wang C.M."/>
            <person name="Sakai Y."/>
            <person name="Abe K."/>
            <person name="Yokota A."/>
            <person name="Donadio S."/>
            <person name="Cavaletti L."/>
            <person name="Monciardini P."/>
        </authorList>
    </citation>
    <scope>NUCLEOTIDE SEQUENCE [LARGE SCALE GENOMIC DNA]</scope>
    <source>
        <strain evidence="1 2">SOSP1-9</strain>
    </source>
</reference>
<accession>A0ABQ3V956</accession>
<evidence type="ECO:0000313" key="1">
    <source>
        <dbReference type="EMBL" id="GHO82435.1"/>
    </source>
</evidence>
<organism evidence="1 2">
    <name type="scientific">Dictyobacter formicarum</name>
    <dbReference type="NCBI Taxonomy" id="2778368"/>
    <lineage>
        <taxon>Bacteria</taxon>
        <taxon>Bacillati</taxon>
        <taxon>Chloroflexota</taxon>
        <taxon>Ktedonobacteria</taxon>
        <taxon>Ktedonobacterales</taxon>
        <taxon>Dictyobacteraceae</taxon>
        <taxon>Dictyobacter</taxon>
    </lineage>
</organism>
<keyword evidence="2" id="KW-1185">Reference proteome</keyword>
<proteinExistence type="predicted"/>
<protein>
    <submittedName>
        <fullName evidence="1">Uncharacterized protein</fullName>
    </submittedName>
</protein>
<dbReference type="EMBL" id="BNJJ01000001">
    <property type="protein sequence ID" value="GHO82435.1"/>
    <property type="molecule type" value="Genomic_DNA"/>
</dbReference>
<sequence length="73" mass="8262">MPGFARQAGQPLPKRRIQALNKGGIEHVASSRQPQQLFRLLQEPMSHPASNFDHAFFLRPLDDGANMQVWPDL</sequence>
<name>A0ABQ3V956_9CHLR</name>
<dbReference type="Proteomes" id="UP000635565">
    <property type="component" value="Unassembled WGS sequence"/>
</dbReference>
<comment type="caution">
    <text evidence="1">The sequence shown here is derived from an EMBL/GenBank/DDBJ whole genome shotgun (WGS) entry which is preliminary data.</text>
</comment>
<evidence type="ECO:0000313" key="2">
    <source>
        <dbReference type="Proteomes" id="UP000635565"/>
    </source>
</evidence>